<evidence type="ECO:0000313" key="11">
    <source>
        <dbReference type="EMBL" id="ABX10724.1"/>
    </source>
</evidence>
<dbReference type="AlphaFoldDB" id="A9LH53"/>
<evidence type="ECO:0000256" key="7">
    <source>
        <dbReference type="ARBA" id="ARBA00022833"/>
    </source>
</evidence>
<dbReference type="GO" id="GO:0070497">
    <property type="term" value="F:6-carboxytetrahydropterin synthase activity"/>
    <property type="evidence" value="ECO:0007669"/>
    <property type="project" value="UniProtKB-EC"/>
</dbReference>
<dbReference type="EC" id="4.1.2.50" evidence="4"/>
<keyword evidence="7" id="KW-0862">Zinc</keyword>
<dbReference type="Pfam" id="PF01242">
    <property type="entry name" value="PTPS"/>
    <property type="match status" value="1"/>
</dbReference>
<gene>
    <name evidence="11" type="ORF">13FN_13</name>
</gene>
<keyword evidence="8 11" id="KW-0456">Lyase</keyword>
<keyword evidence="6" id="KW-0479">Metal-binding</keyword>
<organism evidence="11">
    <name type="scientific">uncultured planctomycete 13FN</name>
    <dbReference type="NCBI Taxonomy" id="455065"/>
    <lineage>
        <taxon>Bacteria</taxon>
        <taxon>Pseudomonadati</taxon>
        <taxon>Planctomycetota</taxon>
        <taxon>Planctomycetia</taxon>
        <taxon>Planctomycetales</taxon>
        <taxon>environmental samples</taxon>
    </lineage>
</organism>
<dbReference type="PANTHER" id="PTHR12589">
    <property type="entry name" value="PYRUVOYL TETRAHYDROBIOPTERIN SYNTHASE"/>
    <property type="match status" value="1"/>
</dbReference>
<evidence type="ECO:0000256" key="2">
    <source>
        <dbReference type="ARBA" id="ARBA00005061"/>
    </source>
</evidence>
<comment type="pathway">
    <text evidence="2">Purine metabolism; 7-cyano-7-deazaguanine biosynthesis.</text>
</comment>
<evidence type="ECO:0000256" key="10">
    <source>
        <dbReference type="ARBA" id="ARBA00048807"/>
    </source>
</evidence>
<dbReference type="GO" id="GO:0046872">
    <property type="term" value="F:metal ion binding"/>
    <property type="evidence" value="ECO:0007669"/>
    <property type="project" value="UniProtKB-KW"/>
</dbReference>
<dbReference type="EMBL" id="EF591889">
    <property type="protein sequence ID" value="ABX10724.1"/>
    <property type="molecule type" value="Genomic_DNA"/>
</dbReference>
<dbReference type="SUPFAM" id="SSF55620">
    <property type="entry name" value="Tetrahydrobiopterin biosynthesis enzymes-like"/>
    <property type="match status" value="1"/>
</dbReference>
<comment type="similarity">
    <text evidence="3">Belongs to the PTPS family. QueD subfamily.</text>
</comment>
<evidence type="ECO:0000256" key="4">
    <source>
        <dbReference type="ARBA" id="ARBA00012982"/>
    </source>
</evidence>
<evidence type="ECO:0000256" key="1">
    <source>
        <dbReference type="ARBA" id="ARBA00001947"/>
    </source>
</evidence>
<dbReference type="InterPro" id="IPR038418">
    <property type="entry name" value="6-PTP_synth/QueD_sf"/>
</dbReference>
<evidence type="ECO:0000256" key="6">
    <source>
        <dbReference type="ARBA" id="ARBA00022723"/>
    </source>
</evidence>
<reference evidence="11" key="1">
    <citation type="journal article" date="2007" name="ISME J.">
        <title>Fosmids of novel marine Planctomycetes from the Namibian and Oregon coast upwelling systems and their cross-comparison with planctomycete genomes.</title>
        <authorList>
            <person name="Woebken D."/>
            <person name="Teeling H."/>
            <person name="Wecker P."/>
            <person name="Dumitriu A."/>
            <person name="Kostadinov I."/>
            <person name="DeLong E.F."/>
            <person name="Amann R."/>
            <person name="Gloeckner F.O."/>
        </authorList>
    </citation>
    <scope>NUCLEOTIDE SEQUENCE</scope>
</reference>
<evidence type="ECO:0000256" key="5">
    <source>
        <dbReference type="ARBA" id="ARBA00018141"/>
    </source>
</evidence>
<evidence type="ECO:0000256" key="9">
    <source>
        <dbReference type="ARBA" id="ARBA00031449"/>
    </source>
</evidence>
<protein>
    <recommendedName>
        <fullName evidence="5">6-carboxy-5,6,7,8-tetrahydropterin synthase</fullName>
        <ecNumber evidence="4">4.1.2.50</ecNumber>
    </recommendedName>
    <alternativeName>
        <fullName evidence="9">Queuosine biosynthesis protein QueD</fullName>
    </alternativeName>
</protein>
<dbReference type="UniPathway" id="UPA00391"/>
<proteinExistence type="inferred from homology"/>
<evidence type="ECO:0000256" key="3">
    <source>
        <dbReference type="ARBA" id="ARBA00008900"/>
    </source>
</evidence>
<comment type="catalytic activity">
    <reaction evidence="10">
        <text>7,8-dihydroneopterin 3'-triphosphate + H2O = 6-carboxy-5,6,7,8-tetrahydropterin + triphosphate + acetaldehyde + 2 H(+)</text>
        <dbReference type="Rhea" id="RHEA:27966"/>
        <dbReference type="ChEBI" id="CHEBI:15343"/>
        <dbReference type="ChEBI" id="CHEBI:15377"/>
        <dbReference type="ChEBI" id="CHEBI:15378"/>
        <dbReference type="ChEBI" id="CHEBI:18036"/>
        <dbReference type="ChEBI" id="CHEBI:58462"/>
        <dbReference type="ChEBI" id="CHEBI:61032"/>
        <dbReference type="EC" id="4.1.2.50"/>
    </reaction>
</comment>
<comment type="cofactor">
    <cofactor evidence="1">
        <name>Zn(2+)</name>
        <dbReference type="ChEBI" id="CHEBI:29105"/>
    </cofactor>
</comment>
<accession>A9LH53</accession>
<dbReference type="PANTHER" id="PTHR12589:SF7">
    <property type="entry name" value="6-PYRUVOYL TETRAHYDROBIOPTERIN SYNTHASE"/>
    <property type="match status" value="1"/>
</dbReference>
<dbReference type="Gene3D" id="3.30.479.10">
    <property type="entry name" value="6-pyruvoyl tetrahydropterin synthase/QueD"/>
    <property type="match status" value="1"/>
</dbReference>
<sequence length="164" mass="18917">MIIQKQYKFYAAHRNETLQDKCSNLHGHRYGVKCHFQVERDGDISTLFGDFDAKVEPWLKQNYDHGMLINRHDSLYESLEMHMERTGESLRLNVFDGPTSVENLCHKLFTEITQLGFRLATLEVQETDTFVVSYTREDWVADNRYFGKKTSIAAAASETTAIGS</sequence>
<name>A9LH53_9BACT</name>
<dbReference type="InterPro" id="IPR007115">
    <property type="entry name" value="6-PTP_synth/QueD"/>
</dbReference>
<evidence type="ECO:0000256" key="8">
    <source>
        <dbReference type="ARBA" id="ARBA00023239"/>
    </source>
</evidence>